<dbReference type="AlphaFoldDB" id="A0A1Y1Y877"/>
<evidence type="ECO:0000256" key="1">
    <source>
        <dbReference type="SAM" id="SignalP"/>
    </source>
</evidence>
<feature type="domain" description="SET" evidence="2">
    <location>
        <begin position="111"/>
        <end position="230"/>
    </location>
</feature>
<organism evidence="3 4">
    <name type="scientific">Basidiobolus meristosporus CBS 931.73</name>
    <dbReference type="NCBI Taxonomy" id="1314790"/>
    <lineage>
        <taxon>Eukaryota</taxon>
        <taxon>Fungi</taxon>
        <taxon>Fungi incertae sedis</taxon>
        <taxon>Zoopagomycota</taxon>
        <taxon>Entomophthoromycotina</taxon>
        <taxon>Basidiobolomycetes</taxon>
        <taxon>Basidiobolales</taxon>
        <taxon>Basidiobolaceae</taxon>
        <taxon>Basidiobolus</taxon>
    </lineage>
</organism>
<dbReference type="Gene3D" id="2.170.270.10">
    <property type="entry name" value="SET domain"/>
    <property type="match status" value="1"/>
</dbReference>
<dbReference type="PROSITE" id="PS50280">
    <property type="entry name" value="SET"/>
    <property type="match status" value="1"/>
</dbReference>
<evidence type="ECO:0000313" key="3">
    <source>
        <dbReference type="EMBL" id="ORX94230.1"/>
    </source>
</evidence>
<dbReference type="Proteomes" id="UP000193498">
    <property type="component" value="Unassembled WGS sequence"/>
</dbReference>
<dbReference type="PANTHER" id="PTHR46167">
    <property type="entry name" value="N-LYSINE METHYLTRANSFERASE KMT5A"/>
    <property type="match status" value="1"/>
</dbReference>
<dbReference type="InterPro" id="IPR001214">
    <property type="entry name" value="SET_dom"/>
</dbReference>
<dbReference type="InterPro" id="IPR046341">
    <property type="entry name" value="SET_dom_sf"/>
</dbReference>
<accession>A0A1Y1Y877</accession>
<evidence type="ECO:0000259" key="2">
    <source>
        <dbReference type="PROSITE" id="PS50280"/>
    </source>
</evidence>
<dbReference type="GO" id="GO:0005634">
    <property type="term" value="C:nucleus"/>
    <property type="evidence" value="ECO:0007669"/>
    <property type="project" value="TreeGrafter"/>
</dbReference>
<dbReference type="GO" id="GO:0006357">
    <property type="term" value="P:regulation of transcription by RNA polymerase II"/>
    <property type="evidence" value="ECO:0007669"/>
    <property type="project" value="TreeGrafter"/>
</dbReference>
<feature type="signal peptide" evidence="1">
    <location>
        <begin position="1"/>
        <end position="17"/>
    </location>
</feature>
<name>A0A1Y1Y877_9FUNG</name>
<reference evidence="3 4" key="1">
    <citation type="submission" date="2016-07" db="EMBL/GenBank/DDBJ databases">
        <title>Pervasive Adenine N6-methylation of Active Genes in Fungi.</title>
        <authorList>
            <consortium name="DOE Joint Genome Institute"/>
            <person name="Mondo S.J."/>
            <person name="Dannebaum R.O."/>
            <person name="Kuo R.C."/>
            <person name="Labutti K."/>
            <person name="Haridas S."/>
            <person name="Kuo A."/>
            <person name="Salamov A."/>
            <person name="Ahrendt S.R."/>
            <person name="Lipzen A."/>
            <person name="Sullivan W."/>
            <person name="Andreopoulos W.B."/>
            <person name="Clum A."/>
            <person name="Lindquist E."/>
            <person name="Daum C."/>
            <person name="Ramamoorthy G.K."/>
            <person name="Gryganskyi A."/>
            <person name="Culley D."/>
            <person name="Magnuson J.K."/>
            <person name="James T.Y."/>
            <person name="O'Malley M.A."/>
            <person name="Stajich J.E."/>
            <person name="Spatafora J.W."/>
            <person name="Visel A."/>
            <person name="Grigoriev I.V."/>
        </authorList>
    </citation>
    <scope>NUCLEOTIDE SEQUENCE [LARGE SCALE GENOMIC DNA]</scope>
    <source>
        <strain evidence="3 4">CBS 931.73</strain>
    </source>
</reference>
<dbReference type="Pfam" id="PF00856">
    <property type="entry name" value="SET"/>
    <property type="match status" value="1"/>
</dbReference>
<dbReference type="GO" id="GO:0042799">
    <property type="term" value="F:histone H4K20 methyltransferase activity"/>
    <property type="evidence" value="ECO:0007669"/>
    <property type="project" value="TreeGrafter"/>
</dbReference>
<dbReference type="InParanoid" id="A0A1Y1Y877"/>
<evidence type="ECO:0000313" key="4">
    <source>
        <dbReference type="Proteomes" id="UP000193498"/>
    </source>
</evidence>
<dbReference type="GO" id="GO:0005700">
    <property type="term" value="C:polytene chromosome"/>
    <property type="evidence" value="ECO:0007669"/>
    <property type="project" value="TreeGrafter"/>
</dbReference>
<dbReference type="SMART" id="SM00317">
    <property type="entry name" value="SET"/>
    <property type="match status" value="1"/>
</dbReference>
<gene>
    <name evidence="3" type="ORF">K493DRAFT_302167</name>
</gene>
<dbReference type="OrthoDB" id="6141102at2759"/>
<dbReference type="SUPFAM" id="SSF82199">
    <property type="entry name" value="SET domain"/>
    <property type="match status" value="1"/>
</dbReference>
<proteinExistence type="predicted"/>
<dbReference type="STRING" id="1314790.A0A1Y1Y877"/>
<sequence>MVIGMLAVISHLLLVRGDKPINVNSELSLFKPGLYHNDAYVYRRYHMPDFQDAFNITPVNHMVVDKEIEEWITGATPFDFMENEDDIEEIMENVEVFSEYAEIIKDHNDDERLYVRWINDIIKWGLFTCELIPEGTIVGLYTGLLTNNTLDGAYAWQYSYLDSVVVDKDSYQVDLSVDSLNVGNYLRFANHNTKLQNAQSMYSVHDNLWHIFYVALRDILPNEEIFVDYGDQYWSDGRVLLQ</sequence>
<dbReference type="PANTHER" id="PTHR46167:SF1">
    <property type="entry name" value="N-LYSINE METHYLTRANSFERASE KMT5A"/>
    <property type="match status" value="1"/>
</dbReference>
<comment type="caution">
    <text evidence="3">The sequence shown here is derived from an EMBL/GenBank/DDBJ whole genome shotgun (WGS) entry which is preliminary data.</text>
</comment>
<dbReference type="EMBL" id="MCFE01000210">
    <property type="protein sequence ID" value="ORX94230.1"/>
    <property type="molecule type" value="Genomic_DNA"/>
</dbReference>
<protein>
    <submittedName>
        <fullName evidence="3">SET domain-containing protein</fullName>
    </submittedName>
</protein>
<feature type="chain" id="PRO_5012914722" evidence="1">
    <location>
        <begin position="18"/>
        <end position="242"/>
    </location>
</feature>
<dbReference type="InterPro" id="IPR051760">
    <property type="entry name" value="KMT5A"/>
</dbReference>
<keyword evidence="4" id="KW-1185">Reference proteome</keyword>
<keyword evidence="1" id="KW-0732">Signal</keyword>